<feature type="region of interest" description="Disordered" evidence="1">
    <location>
        <begin position="22"/>
        <end position="52"/>
    </location>
</feature>
<accession>A0A5N6ZFE1</accession>
<dbReference type="GO" id="GO:0016491">
    <property type="term" value="F:oxidoreductase activity"/>
    <property type="evidence" value="ECO:0007669"/>
    <property type="project" value="InterPro"/>
</dbReference>
<dbReference type="AlphaFoldDB" id="A0A5N6ZFE1"/>
<name>A0A5N6ZFE1_9EURO</name>
<keyword evidence="4" id="KW-1185">Reference proteome</keyword>
<dbReference type="InterPro" id="IPR020843">
    <property type="entry name" value="ER"/>
</dbReference>
<dbReference type="InterPro" id="IPR013154">
    <property type="entry name" value="ADH-like_N"/>
</dbReference>
<reference evidence="4" key="1">
    <citation type="submission" date="2019-04" db="EMBL/GenBank/DDBJ databases">
        <title>Friends and foes A comparative genomics studyof 23 Aspergillus species from section Flavi.</title>
        <authorList>
            <consortium name="DOE Joint Genome Institute"/>
            <person name="Kjaerbolling I."/>
            <person name="Vesth T."/>
            <person name="Frisvad J.C."/>
            <person name="Nybo J.L."/>
            <person name="Theobald S."/>
            <person name="Kildgaard S."/>
            <person name="Isbrandt T."/>
            <person name="Kuo A."/>
            <person name="Sato A."/>
            <person name="Lyhne E.K."/>
            <person name="Kogle M.E."/>
            <person name="Wiebenga A."/>
            <person name="Kun R.S."/>
            <person name="Lubbers R.J."/>
            <person name="Makela M.R."/>
            <person name="Barry K."/>
            <person name="Chovatia M."/>
            <person name="Clum A."/>
            <person name="Daum C."/>
            <person name="Haridas S."/>
            <person name="He G."/>
            <person name="LaButti K."/>
            <person name="Lipzen A."/>
            <person name="Mondo S."/>
            <person name="Riley R."/>
            <person name="Salamov A."/>
            <person name="Simmons B.A."/>
            <person name="Magnuson J.K."/>
            <person name="Henrissat B."/>
            <person name="Mortensen U.H."/>
            <person name="Larsen T.O."/>
            <person name="Devries R.P."/>
            <person name="Grigoriev I.V."/>
            <person name="Machida M."/>
            <person name="Baker S.E."/>
            <person name="Andersen M.R."/>
        </authorList>
    </citation>
    <scope>NUCLEOTIDE SEQUENCE [LARGE SCALE GENOMIC DNA]</scope>
    <source>
        <strain evidence="4">CBS 553.77</strain>
    </source>
</reference>
<evidence type="ECO:0000313" key="4">
    <source>
        <dbReference type="Proteomes" id="UP000327118"/>
    </source>
</evidence>
<dbReference type="CDD" id="cd05289">
    <property type="entry name" value="MDR_like_2"/>
    <property type="match status" value="1"/>
</dbReference>
<dbReference type="SMART" id="SM00829">
    <property type="entry name" value="PKS_ER"/>
    <property type="match status" value="1"/>
</dbReference>
<dbReference type="PROSITE" id="PS01162">
    <property type="entry name" value="QOR_ZETA_CRYSTAL"/>
    <property type="match status" value="1"/>
</dbReference>
<evidence type="ECO:0000313" key="3">
    <source>
        <dbReference type="EMBL" id="KAE8355923.1"/>
    </source>
</evidence>
<protein>
    <recommendedName>
        <fullName evidence="2">Enoyl reductase (ER) domain-containing protein</fullName>
    </recommendedName>
</protein>
<feature type="compositionally biased region" description="Polar residues" evidence="1">
    <location>
        <begin position="29"/>
        <end position="52"/>
    </location>
</feature>
<dbReference type="SUPFAM" id="SSF50129">
    <property type="entry name" value="GroES-like"/>
    <property type="match status" value="1"/>
</dbReference>
<dbReference type="PANTHER" id="PTHR44013">
    <property type="entry name" value="ZINC-TYPE ALCOHOL DEHYDROGENASE-LIKE PROTEIN C16A3.02C"/>
    <property type="match status" value="1"/>
</dbReference>
<dbReference type="InterPro" id="IPR011032">
    <property type="entry name" value="GroES-like_sf"/>
</dbReference>
<organism evidence="3 4">
    <name type="scientific">Aspergillus coremiiformis</name>
    <dbReference type="NCBI Taxonomy" id="138285"/>
    <lineage>
        <taxon>Eukaryota</taxon>
        <taxon>Fungi</taxon>
        <taxon>Dikarya</taxon>
        <taxon>Ascomycota</taxon>
        <taxon>Pezizomycotina</taxon>
        <taxon>Eurotiomycetes</taxon>
        <taxon>Eurotiomycetidae</taxon>
        <taxon>Eurotiales</taxon>
        <taxon>Aspergillaceae</taxon>
        <taxon>Aspergillus</taxon>
        <taxon>Aspergillus subgen. Circumdati</taxon>
    </lineage>
</organism>
<proteinExistence type="predicted"/>
<dbReference type="InterPro" id="IPR036291">
    <property type="entry name" value="NAD(P)-bd_dom_sf"/>
</dbReference>
<dbReference type="EMBL" id="ML739045">
    <property type="protein sequence ID" value="KAE8355923.1"/>
    <property type="molecule type" value="Genomic_DNA"/>
</dbReference>
<evidence type="ECO:0000259" key="2">
    <source>
        <dbReference type="SMART" id="SM00829"/>
    </source>
</evidence>
<gene>
    <name evidence="3" type="ORF">BDV28DRAFT_128118</name>
</gene>
<dbReference type="OrthoDB" id="3509362at2759"/>
<dbReference type="InterPro" id="IPR052733">
    <property type="entry name" value="Chloroplast_QOR"/>
</dbReference>
<dbReference type="Proteomes" id="UP000327118">
    <property type="component" value="Unassembled WGS sequence"/>
</dbReference>
<dbReference type="InterPro" id="IPR002364">
    <property type="entry name" value="Quin_OxRdtase/zeta-crystal_CS"/>
</dbReference>
<sequence>MLVHPGIQRLFGGKPKLIKKGTPTPIPCNLSQSTGINPLKSNTEQHTNKMSTRPKTMRALLQPNIQEPRLIQTTLDIPTPDLNADEHLIRVRCVSPCANELNWLKNFPQPNPRTAIPCNDVAGTIVQAPENSPFRVGDEVYARTSFLRPGCAADYAIGVTDELTHRPKQLSWAASTAVPLSAQTAWQALFVQSGIGEFGSGEWTGKRVLVTAASGGVGIWITQIAKLVGATVIGTCGSRNVNLVKALGASEAIDYRATDLRQWALQPGNGVDLVIDCVGGKSLTDAWWCVKDGGVVISIFQPPEQVRPEGLGEKNVRSLFFIMEPKRAQLEAITRLVAEGKCRPIVDSIWPLELFDEAFTRLDGGHARGKIILDLSLNQ</sequence>
<dbReference type="Gene3D" id="3.40.50.720">
    <property type="entry name" value="NAD(P)-binding Rossmann-like Domain"/>
    <property type="match status" value="1"/>
</dbReference>
<dbReference type="GO" id="GO:0008270">
    <property type="term" value="F:zinc ion binding"/>
    <property type="evidence" value="ECO:0007669"/>
    <property type="project" value="InterPro"/>
</dbReference>
<dbReference type="SUPFAM" id="SSF51735">
    <property type="entry name" value="NAD(P)-binding Rossmann-fold domains"/>
    <property type="match status" value="1"/>
</dbReference>
<dbReference type="PANTHER" id="PTHR44013:SF5">
    <property type="entry name" value="OXIDOREDUCTASE, PUTATIVE (AFU_ORTHOLOGUE AFUA_5G01290)-RELATED"/>
    <property type="match status" value="1"/>
</dbReference>
<dbReference type="Gene3D" id="3.90.180.10">
    <property type="entry name" value="Medium-chain alcohol dehydrogenases, catalytic domain"/>
    <property type="match status" value="1"/>
</dbReference>
<feature type="domain" description="Enoyl reductase (ER)" evidence="2">
    <location>
        <begin position="63"/>
        <end position="373"/>
    </location>
</feature>
<evidence type="ECO:0000256" key="1">
    <source>
        <dbReference type="SAM" id="MobiDB-lite"/>
    </source>
</evidence>
<dbReference type="Pfam" id="PF08240">
    <property type="entry name" value="ADH_N"/>
    <property type="match status" value="1"/>
</dbReference>
<dbReference type="Pfam" id="PF13602">
    <property type="entry name" value="ADH_zinc_N_2"/>
    <property type="match status" value="1"/>
</dbReference>